<evidence type="ECO:0000256" key="1">
    <source>
        <dbReference type="SAM" id="Phobius"/>
    </source>
</evidence>
<keyword evidence="1" id="KW-1133">Transmembrane helix</keyword>
<dbReference type="PANTHER" id="PTHR34821">
    <property type="entry name" value="INNER MEMBRANE PROTEIN YDCZ"/>
    <property type="match status" value="1"/>
</dbReference>
<name>A0AB39L7B2_9MICC</name>
<proteinExistence type="predicted"/>
<dbReference type="InterPro" id="IPR006750">
    <property type="entry name" value="YdcZ"/>
</dbReference>
<accession>A0AB39L7B2</accession>
<feature type="transmembrane region" description="Helical" evidence="1">
    <location>
        <begin position="233"/>
        <end position="253"/>
    </location>
</feature>
<protein>
    <submittedName>
        <fullName evidence="2">DMT family transporter</fullName>
    </submittedName>
</protein>
<dbReference type="GO" id="GO:0005886">
    <property type="term" value="C:plasma membrane"/>
    <property type="evidence" value="ECO:0007669"/>
    <property type="project" value="TreeGrafter"/>
</dbReference>
<keyword evidence="1" id="KW-0472">Membrane</keyword>
<sequence>MARLSPILLTLATGIMLSLQARINAFLASDLGNQLGAGALVFFIGLTTTLVFTALAPAARRSVATMWGMLRRRELPWHLLASGPLGIIVIQAQIATVPVIGVALFAMSFIVGQMSAGTMIDHFGWSLGTRRRLNRLGAAALLLAVAGVVVSSAPRLGASGAGIWLACAFVFVAGATVGVQMAFNGSITAAVGRPEPAGVATYALGSLAYLAVLGASSVSDGGASFASYAHIQWWYPALGIIGPAVVLIGAVLVRRVGVLLFAIGVVAGQLAGSMILDLVWPTASGTPSWLTVLGAVMALVALVCLQRWGQRTEPTLSEPSAAPSAVP</sequence>
<dbReference type="EMBL" id="CP163302">
    <property type="protein sequence ID" value="XDP46199.1"/>
    <property type="molecule type" value="Genomic_DNA"/>
</dbReference>
<dbReference type="RefSeq" id="WP_369046558.1">
    <property type="nucleotide sequence ID" value="NZ_CP163302.1"/>
</dbReference>
<organism evidence="2">
    <name type="scientific">Sinomonas puerhi</name>
    <dbReference type="NCBI Taxonomy" id="3238584"/>
    <lineage>
        <taxon>Bacteria</taxon>
        <taxon>Bacillati</taxon>
        <taxon>Actinomycetota</taxon>
        <taxon>Actinomycetes</taxon>
        <taxon>Micrococcales</taxon>
        <taxon>Micrococcaceae</taxon>
        <taxon>Sinomonas</taxon>
    </lineage>
</organism>
<dbReference type="AlphaFoldDB" id="A0AB39L7B2"/>
<feature type="transmembrane region" description="Helical" evidence="1">
    <location>
        <begin position="258"/>
        <end position="280"/>
    </location>
</feature>
<feature type="transmembrane region" description="Helical" evidence="1">
    <location>
        <begin position="199"/>
        <end position="218"/>
    </location>
</feature>
<dbReference type="Pfam" id="PF04657">
    <property type="entry name" value="DMT_YdcZ"/>
    <property type="match status" value="2"/>
</dbReference>
<reference evidence="2" key="1">
    <citation type="submission" date="2024-07" db="EMBL/GenBank/DDBJ databases">
        <authorList>
            <person name="fu j."/>
        </authorList>
    </citation>
    <scope>NUCLEOTIDE SEQUENCE</scope>
    <source>
        <strain evidence="2">P10A9</strain>
    </source>
</reference>
<dbReference type="PANTHER" id="PTHR34821:SF2">
    <property type="entry name" value="INNER MEMBRANE PROTEIN YDCZ"/>
    <property type="match status" value="1"/>
</dbReference>
<feature type="transmembrane region" description="Helical" evidence="1">
    <location>
        <begin position="286"/>
        <end position="305"/>
    </location>
</feature>
<feature type="transmembrane region" description="Helical" evidence="1">
    <location>
        <begin position="100"/>
        <end position="124"/>
    </location>
</feature>
<evidence type="ECO:0000313" key="2">
    <source>
        <dbReference type="EMBL" id="XDP46199.1"/>
    </source>
</evidence>
<feature type="transmembrane region" description="Helical" evidence="1">
    <location>
        <begin position="77"/>
        <end position="94"/>
    </location>
</feature>
<feature type="transmembrane region" description="Helical" evidence="1">
    <location>
        <begin position="163"/>
        <end position="187"/>
    </location>
</feature>
<keyword evidence="1" id="KW-0812">Transmembrane</keyword>
<dbReference type="KEGG" id="spue:AB5L97_04055"/>
<gene>
    <name evidence="2" type="ORF">AB5L97_04055</name>
</gene>
<feature type="transmembrane region" description="Helical" evidence="1">
    <location>
        <begin position="37"/>
        <end position="56"/>
    </location>
</feature>
<feature type="transmembrane region" description="Helical" evidence="1">
    <location>
        <begin position="136"/>
        <end position="157"/>
    </location>
</feature>